<comment type="caution">
    <text evidence="3">The sequence shown here is derived from an EMBL/GenBank/DDBJ whole genome shotgun (WGS) entry which is preliminary data.</text>
</comment>
<organism evidence="3 4">
    <name type="scientific">Monosporascus ibericus</name>
    <dbReference type="NCBI Taxonomy" id="155417"/>
    <lineage>
        <taxon>Eukaryota</taxon>
        <taxon>Fungi</taxon>
        <taxon>Dikarya</taxon>
        <taxon>Ascomycota</taxon>
        <taxon>Pezizomycotina</taxon>
        <taxon>Sordariomycetes</taxon>
        <taxon>Xylariomycetidae</taxon>
        <taxon>Xylariales</taxon>
        <taxon>Xylariales incertae sedis</taxon>
        <taxon>Monosporascus</taxon>
    </lineage>
</organism>
<dbReference type="OrthoDB" id="5151719at2759"/>
<evidence type="ECO:0000259" key="2">
    <source>
        <dbReference type="Pfam" id="PF03732"/>
    </source>
</evidence>
<dbReference type="AlphaFoldDB" id="A0A4Q4SUL3"/>
<feature type="domain" description="Retrotransposon gag" evidence="2">
    <location>
        <begin position="118"/>
        <end position="217"/>
    </location>
</feature>
<sequence>MPLTTRGKGEPSSSQTQQPTPAPKDTIEVQGNSEKEEEPVVQELQGPKEKKRELSPEEKMEILYHGMPEIKGYKLITPKPYNGITDVKGFLVQARTHLKFYQSSLIKDYQKVMAISQLLAGRVLLWFEPIIKDYLENYPKESSDITNYIFNDYRYFEDRMRAMFGDPDKEQHAVKQLYLLYQTKLAAEYTTEFNRLAAISNLPENALFYPFYDGLKPQVKDEMYMVPKTGSFKEYTDKAIIANRRTFNRYLEKKGTNRRNNDKGFNSRTKKDKGKP</sequence>
<reference evidence="3 4" key="1">
    <citation type="submission" date="2018-06" db="EMBL/GenBank/DDBJ databases">
        <title>Complete Genomes of Monosporascus.</title>
        <authorList>
            <person name="Robinson A.J."/>
            <person name="Natvig D.O."/>
        </authorList>
    </citation>
    <scope>NUCLEOTIDE SEQUENCE [LARGE SCALE GENOMIC DNA]</scope>
    <source>
        <strain evidence="3 4">CBS 110550</strain>
    </source>
</reference>
<accession>A0A4Q4SUL3</accession>
<evidence type="ECO:0000256" key="1">
    <source>
        <dbReference type="SAM" id="MobiDB-lite"/>
    </source>
</evidence>
<protein>
    <recommendedName>
        <fullName evidence="2">Retrotransposon gag domain-containing protein</fullName>
    </recommendedName>
</protein>
<evidence type="ECO:0000313" key="4">
    <source>
        <dbReference type="Proteomes" id="UP000293360"/>
    </source>
</evidence>
<keyword evidence="4" id="KW-1185">Reference proteome</keyword>
<feature type="compositionally biased region" description="Basic and acidic residues" evidence="1">
    <location>
        <begin position="46"/>
        <end position="57"/>
    </location>
</feature>
<dbReference type="Proteomes" id="UP000293360">
    <property type="component" value="Unassembled WGS sequence"/>
</dbReference>
<feature type="compositionally biased region" description="Basic and acidic residues" evidence="1">
    <location>
        <begin position="253"/>
        <end position="262"/>
    </location>
</feature>
<feature type="region of interest" description="Disordered" evidence="1">
    <location>
        <begin position="1"/>
        <end position="57"/>
    </location>
</feature>
<dbReference type="InterPro" id="IPR005162">
    <property type="entry name" value="Retrotrans_gag_dom"/>
</dbReference>
<feature type="region of interest" description="Disordered" evidence="1">
    <location>
        <begin position="253"/>
        <end position="276"/>
    </location>
</feature>
<gene>
    <name evidence="3" type="ORF">DL764_009601</name>
</gene>
<proteinExistence type="predicted"/>
<dbReference type="STRING" id="155417.A0A4Q4SUL3"/>
<dbReference type="Pfam" id="PF03732">
    <property type="entry name" value="Retrotrans_gag"/>
    <property type="match status" value="1"/>
</dbReference>
<dbReference type="EMBL" id="QJNU01000940">
    <property type="protein sequence ID" value="RYO82459.1"/>
    <property type="molecule type" value="Genomic_DNA"/>
</dbReference>
<name>A0A4Q4SUL3_9PEZI</name>
<evidence type="ECO:0000313" key="3">
    <source>
        <dbReference type="EMBL" id="RYO82459.1"/>
    </source>
</evidence>